<dbReference type="PANTHER" id="PTHR10869">
    <property type="entry name" value="PROLYL 4-HYDROXYLASE ALPHA SUBUNIT"/>
    <property type="match status" value="1"/>
</dbReference>
<dbReference type="GO" id="GO:0031418">
    <property type="term" value="F:L-ascorbic acid binding"/>
    <property type="evidence" value="ECO:0007669"/>
    <property type="project" value="InterPro"/>
</dbReference>
<dbReference type="GO" id="GO:0005783">
    <property type="term" value="C:endoplasmic reticulum"/>
    <property type="evidence" value="ECO:0007669"/>
    <property type="project" value="TreeGrafter"/>
</dbReference>
<name>A0A0V0R8U2_PSEPJ</name>
<protein>
    <recommendedName>
        <fullName evidence="6">Prolyl 4-hydroxylase alpha subunit domain-containing protein</fullName>
    </recommendedName>
</protein>
<keyword evidence="2" id="KW-0479">Metal-binding</keyword>
<dbReference type="AlphaFoldDB" id="A0A0V0R8U2"/>
<dbReference type="Gene3D" id="2.60.120.620">
    <property type="entry name" value="q2cbj1_9rhob like domain"/>
    <property type="match status" value="1"/>
</dbReference>
<dbReference type="EMBL" id="LDAU01000022">
    <property type="protein sequence ID" value="KRX10730.1"/>
    <property type="molecule type" value="Genomic_DNA"/>
</dbReference>
<evidence type="ECO:0000256" key="2">
    <source>
        <dbReference type="ARBA" id="ARBA00022723"/>
    </source>
</evidence>
<dbReference type="PANTHER" id="PTHR10869:SF241">
    <property type="entry name" value="FE2OG DIOXYGENASE DOMAIN-CONTAINING PROTEIN"/>
    <property type="match status" value="1"/>
</dbReference>
<dbReference type="GO" id="GO:0005506">
    <property type="term" value="F:iron ion binding"/>
    <property type="evidence" value="ECO:0007669"/>
    <property type="project" value="InterPro"/>
</dbReference>
<dbReference type="GO" id="GO:0004656">
    <property type="term" value="F:procollagen-proline 4-dioxygenase activity"/>
    <property type="evidence" value="ECO:0007669"/>
    <property type="project" value="TreeGrafter"/>
</dbReference>
<dbReference type="InterPro" id="IPR006620">
    <property type="entry name" value="Pro_4_hyd_alph"/>
</dbReference>
<evidence type="ECO:0000256" key="3">
    <source>
        <dbReference type="ARBA" id="ARBA00022964"/>
    </source>
</evidence>
<evidence type="ECO:0000313" key="7">
    <source>
        <dbReference type="EMBL" id="KRX10730.1"/>
    </source>
</evidence>
<accession>A0A0V0R8U2</accession>
<keyword evidence="3" id="KW-0223">Dioxygenase</keyword>
<feature type="domain" description="Prolyl 4-hydroxylase alpha subunit" evidence="6">
    <location>
        <begin position="120"/>
        <end position="297"/>
    </location>
</feature>
<dbReference type="OrthoDB" id="69177at2759"/>
<reference evidence="7 8" key="1">
    <citation type="journal article" date="2015" name="Sci. Rep.">
        <title>Genome of the facultative scuticociliatosis pathogen Pseudocohnilembus persalinus provides insight into its virulence through horizontal gene transfer.</title>
        <authorList>
            <person name="Xiong J."/>
            <person name="Wang G."/>
            <person name="Cheng J."/>
            <person name="Tian M."/>
            <person name="Pan X."/>
            <person name="Warren A."/>
            <person name="Jiang C."/>
            <person name="Yuan D."/>
            <person name="Miao W."/>
        </authorList>
    </citation>
    <scope>NUCLEOTIDE SEQUENCE [LARGE SCALE GENOMIC DNA]</scope>
    <source>
        <strain evidence="7">36N120E</strain>
    </source>
</reference>
<comment type="cofactor">
    <cofactor evidence="1">
        <name>L-ascorbate</name>
        <dbReference type="ChEBI" id="CHEBI:38290"/>
    </cofactor>
</comment>
<evidence type="ECO:0000313" key="8">
    <source>
        <dbReference type="Proteomes" id="UP000054937"/>
    </source>
</evidence>
<proteinExistence type="predicted"/>
<dbReference type="Proteomes" id="UP000054937">
    <property type="component" value="Unassembled WGS sequence"/>
</dbReference>
<keyword evidence="5" id="KW-0408">Iron</keyword>
<evidence type="ECO:0000259" key="6">
    <source>
        <dbReference type="SMART" id="SM00702"/>
    </source>
</evidence>
<comment type="caution">
    <text evidence="7">The sequence shown here is derived from an EMBL/GenBank/DDBJ whole genome shotgun (WGS) entry which is preliminary data.</text>
</comment>
<evidence type="ECO:0000256" key="5">
    <source>
        <dbReference type="ARBA" id="ARBA00023004"/>
    </source>
</evidence>
<keyword evidence="4" id="KW-0560">Oxidoreductase</keyword>
<sequence>MNSISLSPEQLQNLTISKKSKLLGRNLIRKVNIIEGRIVDAQKQNKIYNNVTAFIVEEKLNKPGNWLTCQNDKNIRIQVKFKNRSPIYVYLEDQQAATLFQDTVYVMGGGQQFRKKSEFGEILYIDNYFSDQLCDQLVEQVNKLGFIDAPLTVGIGKGVMDKSVRDCQRVMVDDFQVAELLYKQFLNYAPLCCEGAYMWGVNERFRYLYYNQNGIFKAHYDGRYPSNIREFSMFTVHFYLNTVEKGGGTSFYSDKWNQPKVVDSIKGRVAIFRQNEWLHQGDKVEIGEKYTVRNELMYRLRTQVCIMWLFYVWKKLQIKAKMLCL</sequence>
<evidence type="ECO:0000256" key="1">
    <source>
        <dbReference type="ARBA" id="ARBA00001961"/>
    </source>
</evidence>
<keyword evidence="8" id="KW-1185">Reference proteome</keyword>
<dbReference type="SMART" id="SM00702">
    <property type="entry name" value="P4Hc"/>
    <property type="match status" value="1"/>
</dbReference>
<dbReference type="InterPro" id="IPR045054">
    <property type="entry name" value="P4HA-like"/>
</dbReference>
<organism evidence="7 8">
    <name type="scientific">Pseudocohnilembus persalinus</name>
    <name type="common">Ciliate</name>
    <dbReference type="NCBI Taxonomy" id="266149"/>
    <lineage>
        <taxon>Eukaryota</taxon>
        <taxon>Sar</taxon>
        <taxon>Alveolata</taxon>
        <taxon>Ciliophora</taxon>
        <taxon>Intramacronucleata</taxon>
        <taxon>Oligohymenophorea</taxon>
        <taxon>Scuticociliatia</taxon>
        <taxon>Philasterida</taxon>
        <taxon>Pseudocohnilembidae</taxon>
        <taxon>Pseudocohnilembus</taxon>
    </lineage>
</organism>
<dbReference type="InterPro" id="IPR044862">
    <property type="entry name" value="Pro_4_hyd_alph_FE2OG_OXY"/>
</dbReference>
<evidence type="ECO:0000256" key="4">
    <source>
        <dbReference type="ARBA" id="ARBA00023002"/>
    </source>
</evidence>
<dbReference type="Pfam" id="PF13640">
    <property type="entry name" value="2OG-FeII_Oxy_3"/>
    <property type="match status" value="1"/>
</dbReference>
<gene>
    <name evidence="7" type="ORF">PPERSA_00500</name>
</gene>
<dbReference type="InParanoid" id="A0A0V0R8U2"/>